<dbReference type="GO" id="GO:0005096">
    <property type="term" value="F:GTPase activator activity"/>
    <property type="evidence" value="ECO:0007669"/>
    <property type="project" value="UniProtKB-KW"/>
</dbReference>
<evidence type="ECO:0000259" key="6">
    <source>
        <dbReference type="PROSITE" id="PS50085"/>
    </source>
</evidence>
<dbReference type="Gene3D" id="2.30.42.10">
    <property type="match status" value="1"/>
</dbReference>
<evidence type="ECO:0000313" key="9">
    <source>
        <dbReference type="RefSeq" id="XP_013415004.1"/>
    </source>
</evidence>
<feature type="compositionally biased region" description="Basic and acidic residues" evidence="5">
    <location>
        <begin position="1497"/>
        <end position="1507"/>
    </location>
</feature>
<dbReference type="InterPro" id="IPR050989">
    <property type="entry name" value="Rap1_Ran_GAP"/>
</dbReference>
<keyword evidence="1" id="KW-0343">GTPase activation</keyword>
<dbReference type="STRING" id="7574.A0A1S3JX48"/>
<dbReference type="SUPFAM" id="SSF111347">
    <property type="entry name" value="Rap/Ran-GAP"/>
    <property type="match status" value="1"/>
</dbReference>
<name>A0A1S3JX48_LINAN</name>
<feature type="compositionally biased region" description="Low complexity" evidence="5">
    <location>
        <begin position="1290"/>
        <end position="1322"/>
    </location>
</feature>
<feature type="compositionally biased region" description="Basic and acidic residues" evidence="5">
    <location>
        <begin position="407"/>
        <end position="420"/>
    </location>
</feature>
<accession>A0A1S3JX48</accession>
<dbReference type="Pfam" id="PF21022">
    <property type="entry name" value="Rap-GAP_dimer"/>
    <property type="match status" value="1"/>
</dbReference>
<dbReference type="RefSeq" id="XP_013415005.1">
    <property type="nucleotide sequence ID" value="XM_013559551.1"/>
</dbReference>
<feature type="compositionally biased region" description="Low complexity" evidence="5">
    <location>
        <begin position="1261"/>
        <end position="1270"/>
    </location>
</feature>
<feature type="region of interest" description="Disordered" evidence="5">
    <location>
        <begin position="1068"/>
        <end position="1087"/>
    </location>
</feature>
<sequence>MATESQFSRNTSERSSQHILGSNKRPDPVLDSIRQRAYQGGGGGIVGGVDFYPRSVGSHNTSGESSASSTGENPIHSYNRMNGTAHDDRHHIQDSYNTGPDTFQRAKAIRPGVLDHRNSYNEKILASYHGQGLSFPGQVNVGVTRQKPLLQQHHQEHSSPHRISYHSVSGNSSLSGTLYRSNSSLDIDQVDYSDHHRTGGHHQSALRRNYGSANSLDIVDAGNESFFEMLSSFRPENFDQRAPAPPQIHEVLRGKLDLTTPTKQLSQQQQQQQHPGGASSSKVANGSVPVDQKSPERAQSPTGKLPAARSVTKERKPRAKSVSGDGAGLFRKLRGTKTDVAETVSKTSDSSSELEYSTEEYLRRKALTHYDCQSVGVNFVEVVRRRNSIRKRRNTTTGASAASAQRQNKEKENGGDKSEESDNDDSDDGDGRSNELVLSCSFFRNELGGEEERMISLTQSTAQRRVQQLLGNRNVNSHMMMRPPACSGMAILDVSKLPDGETEPSIMAHRGYIIEHLDHGAFYYRNFFYNQEHQNYFGVDENLGPVALSIKRERADHRESKGEGGQPYQYRVIARTSELTTLRITILEDAIPSSSRLSSSRGLPIKEVLEYVCPEIQLSCLRQAVPGNKAAEQLMKLDEQGITKTYKIGVMYCKAGQSTEEELYNNEYAGPAFDEFLDCIGQRVRLKGFEKYRAGLDNKTDSTGTHSLYATYANNEVMFHVSTFLPYTPNNRQQLLRKRHIGNDIVTIVFQEPGALPFTPKTVRSHFQHVFILVQVYNPNTDHVRYSVAVSRSKDVPPFGPAIPEGAIFSKSQEFADFLLAKVINAENAAHKSEKFVAMATRTRQEYLKDLATNYISTTALESSSKLSKFGLGSGRKKERAKQKVVPDIYAKGGVVWSVQVEDFSQNSNINCFLAIAPDSVVVIEEESKDVVFTIPSKSVIGWTTGTDSIRIYYDHGECVLVKPHAGCDITEELQEIISRLQVVTQGIETVEMTLRRNGLGQLGFHVHYEGIVSDVEPYGFAWQAGLRQGSRLVEICKVATATLSHEHMVDLLRTSVTVKVVVIPPFEDGTPRRIPEDPYSSQSSLSSQHTVYSVEHAYVDDSLPPSVRSSMRSLPGSGVYNPRSESKLSNSTSHSGSNTNTLSSTASYGSKGRGSSVDTTLHQMPEPQVKNWSSKSSSQHSGRDQGLSQKTGDHEDWYRETGSTGLQGHHNNNYLSSAEQGYKVLTASTPGTGFTSDHMHQSSSTTTPVPSQDGHGGSSSGKPSPGTGSNQNRSPGQSGSDHRRMLAAISGSNPSISSSNLSQISDVSSLSSNSSHAGSRSRPQHGSTMELAPRDHGKDDRRQTTPVIGGAKSAFRRPYLDMSPMSSNSSSPKSNRNAQVPDDSFSARLRPGVSALPPKGLPPKPTSQSTMSFQEELMRLIDPDVSDAEIRQNKGTNPQAQFSAKRGARLQRTLSDESLAGGGPPVRGKSLLPMDMQLGSDVIFTTAVPAQVISTRREELSKEQRLSPRATTSFHKRDGHSSNSPILPLPDAASGLDWNNLVDAANKAFETLDVNNDKSDSGVALSDSAEMPDDHGGGGDAGRLGDRGRYTSHDRHLPRQANPSTPWRPVPPASAQRVQELEARCVQLQQELDKERRAKRGLESEIEHLKQENLLLLRALYNNDRRGQMQLCRFGLRGSNHHF</sequence>
<dbReference type="PANTHER" id="PTHR15711:SF22">
    <property type="entry name" value="RAP-GAP DOMAIN-CONTAINING PROTEIN"/>
    <property type="match status" value="1"/>
</dbReference>
<feature type="region of interest" description="Disordered" evidence="5">
    <location>
        <begin position="1497"/>
        <end position="1529"/>
    </location>
</feature>
<dbReference type="Proteomes" id="UP000085678">
    <property type="component" value="Unplaced"/>
</dbReference>
<feature type="compositionally biased region" description="Polar residues" evidence="5">
    <location>
        <begin position="1227"/>
        <end position="1236"/>
    </location>
</feature>
<dbReference type="RefSeq" id="XP_023932911.1">
    <property type="nucleotide sequence ID" value="XM_024077143.1"/>
</dbReference>
<protein>
    <submittedName>
        <fullName evidence="9 10">Signal-induced proliferation-associated 1-like protein 2 isoform X1</fullName>
    </submittedName>
</protein>
<feature type="region of interest" description="Disordered" evidence="5">
    <location>
        <begin position="1"/>
        <end position="104"/>
    </location>
</feature>
<organism evidence="8 10">
    <name type="scientific">Lingula anatina</name>
    <name type="common">Brachiopod</name>
    <name type="synonym">Lingula unguis</name>
    <dbReference type="NCBI Taxonomy" id="7574"/>
    <lineage>
        <taxon>Eukaryota</taxon>
        <taxon>Metazoa</taxon>
        <taxon>Spiralia</taxon>
        <taxon>Lophotrochozoa</taxon>
        <taxon>Brachiopoda</taxon>
        <taxon>Linguliformea</taxon>
        <taxon>Lingulata</taxon>
        <taxon>Lingulida</taxon>
        <taxon>Linguloidea</taxon>
        <taxon>Lingulidae</taxon>
        <taxon>Lingula</taxon>
    </lineage>
</organism>
<evidence type="ECO:0000313" key="14">
    <source>
        <dbReference type="RefSeq" id="XP_023932911.1"/>
    </source>
</evidence>
<dbReference type="InterPro" id="IPR035974">
    <property type="entry name" value="Rap/Ran-GAP_sf"/>
</dbReference>
<dbReference type="Pfam" id="PF00595">
    <property type="entry name" value="PDZ"/>
    <property type="match status" value="1"/>
</dbReference>
<feature type="compositionally biased region" description="Basic and acidic residues" evidence="5">
    <location>
        <begin position="1573"/>
        <end position="1598"/>
    </location>
</feature>
<dbReference type="GeneID" id="106176958"/>
<feature type="coiled-coil region" evidence="4">
    <location>
        <begin position="1619"/>
        <end position="1660"/>
    </location>
</feature>
<evidence type="ECO:0000313" key="13">
    <source>
        <dbReference type="RefSeq" id="XP_023932910.1"/>
    </source>
</evidence>
<evidence type="ECO:0000256" key="3">
    <source>
        <dbReference type="ARBA" id="ARBA00023054"/>
    </source>
</evidence>
<feature type="compositionally biased region" description="Low complexity" evidence="5">
    <location>
        <begin position="1363"/>
        <end position="1376"/>
    </location>
</feature>
<dbReference type="Pfam" id="PF11881">
    <property type="entry name" value="SPAR_C"/>
    <property type="match status" value="1"/>
</dbReference>
<dbReference type="PROSITE" id="PS50106">
    <property type="entry name" value="PDZ"/>
    <property type="match status" value="1"/>
</dbReference>
<gene>
    <name evidence="9 10 11 12 13 14" type="primary">LOC106176958</name>
</gene>
<keyword evidence="3 4" id="KW-0175">Coiled coil</keyword>
<feature type="compositionally biased region" description="Low complexity" evidence="5">
    <location>
        <begin position="58"/>
        <end position="73"/>
    </location>
</feature>
<dbReference type="Gene3D" id="6.10.140.210">
    <property type="match status" value="1"/>
</dbReference>
<feature type="compositionally biased region" description="Polar residues" evidence="5">
    <location>
        <begin position="1202"/>
        <end position="1215"/>
    </location>
</feature>
<dbReference type="Gene3D" id="3.40.50.11210">
    <property type="entry name" value="Rap/Ran-GAP"/>
    <property type="match status" value="1"/>
</dbReference>
<feature type="region of interest" description="Disordered" evidence="5">
    <location>
        <begin position="150"/>
        <end position="172"/>
    </location>
</feature>
<evidence type="ECO:0000256" key="4">
    <source>
        <dbReference type="SAM" id="Coils"/>
    </source>
</evidence>
<evidence type="ECO:0000256" key="1">
    <source>
        <dbReference type="ARBA" id="ARBA00022468"/>
    </source>
</evidence>
<reference evidence="9 10" key="1">
    <citation type="submission" date="2025-04" db="UniProtKB">
        <authorList>
            <consortium name="RefSeq"/>
        </authorList>
    </citation>
    <scope>IDENTIFICATION</scope>
    <source>
        <tissue evidence="9 10">Gonads</tissue>
    </source>
</reference>
<feature type="compositionally biased region" description="Low complexity" evidence="5">
    <location>
        <begin position="1128"/>
        <end position="1148"/>
    </location>
</feature>
<feature type="region of interest" description="Disordered" evidence="5">
    <location>
        <begin position="390"/>
        <end position="434"/>
    </location>
</feature>
<feature type="domain" description="PDZ" evidence="7">
    <location>
        <begin position="992"/>
        <end position="1056"/>
    </location>
</feature>
<feature type="compositionally biased region" description="Polar residues" evidence="5">
    <location>
        <begin position="1271"/>
        <end position="1280"/>
    </location>
</feature>
<dbReference type="KEGG" id="lak:106176958"/>
<dbReference type="SMART" id="SM00228">
    <property type="entry name" value="PDZ"/>
    <property type="match status" value="1"/>
</dbReference>
<feature type="compositionally biased region" description="Basic and acidic residues" evidence="5">
    <location>
        <begin position="1333"/>
        <end position="1344"/>
    </location>
</feature>
<dbReference type="RefSeq" id="XP_013415004.1">
    <property type="nucleotide sequence ID" value="XM_013559550.1"/>
</dbReference>
<feature type="domain" description="Rap-GAP" evidence="6">
    <location>
        <begin position="634"/>
        <end position="851"/>
    </location>
</feature>
<dbReference type="InterPro" id="IPR021818">
    <property type="entry name" value="SIPA1L_C"/>
</dbReference>
<dbReference type="FunFam" id="3.40.50.11210:FF:000002">
    <property type="entry name" value="Signal-induced proliferation-associated 1-like protein 1"/>
    <property type="match status" value="1"/>
</dbReference>
<dbReference type="PROSITE" id="PS50085">
    <property type="entry name" value="RAPGAP"/>
    <property type="match status" value="1"/>
</dbReference>
<evidence type="ECO:0000256" key="5">
    <source>
        <dbReference type="SAM" id="MobiDB-lite"/>
    </source>
</evidence>
<keyword evidence="2" id="KW-0597">Phosphoprotein</keyword>
<evidence type="ECO:0000313" key="10">
    <source>
        <dbReference type="RefSeq" id="XP_013415005.1"/>
    </source>
</evidence>
<feature type="region of interest" description="Disordered" evidence="5">
    <location>
        <begin position="1556"/>
        <end position="1617"/>
    </location>
</feature>
<dbReference type="OrthoDB" id="2499658at2759"/>
<dbReference type="GO" id="GO:0051056">
    <property type="term" value="P:regulation of small GTPase mediated signal transduction"/>
    <property type="evidence" value="ECO:0007669"/>
    <property type="project" value="InterPro"/>
</dbReference>
<dbReference type="RefSeq" id="XP_013415007.1">
    <property type="nucleotide sequence ID" value="XM_013559553.2"/>
</dbReference>
<dbReference type="InterPro" id="IPR001478">
    <property type="entry name" value="PDZ"/>
</dbReference>
<dbReference type="PANTHER" id="PTHR15711">
    <property type="entry name" value="RAP GTPASE-ACTIVATING PROTEIN"/>
    <property type="match status" value="1"/>
</dbReference>
<feature type="region of interest" description="Disordered" evidence="5">
    <location>
        <begin position="1103"/>
        <end position="1215"/>
    </location>
</feature>
<evidence type="ECO:0000313" key="11">
    <source>
        <dbReference type="RefSeq" id="XP_013415006.1"/>
    </source>
</evidence>
<evidence type="ECO:0000259" key="7">
    <source>
        <dbReference type="PROSITE" id="PS50106"/>
    </source>
</evidence>
<dbReference type="InterPro" id="IPR000331">
    <property type="entry name" value="Rap/Ran_GAP_dom"/>
</dbReference>
<keyword evidence="8" id="KW-1185">Reference proteome</keyword>
<feature type="region of interest" description="Disordered" evidence="5">
    <location>
        <begin position="262"/>
        <end position="330"/>
    </location>
</feature>
<proteinExistence type="predicted"/>
<dbReference type="RefSeq" id="XP_013415006.1">
    <property type="nucleotide sequence ID" value="XM_013559552.1"/>
</dbReference>
<evidence type="ECO:0000256" key="2">
    <source>
        <dbReference type="ARBA" id="ARBA00022553"/>
    </source>
</evidence>
<feature type="region of interest" description="Disordered" evidence="5">
    <location>
        <begin position="1227"/>
        <end position="1410"/>
    </location>
</feature>
<dbReference type="Pfam" id="PF02145">
    <property type="entry name" value="Rap_GAP"/>
    <property type="match status" value="1"/>
</dbReference>
<dbReference type="CDD" id="cd06745">
    <property type="entry name" value="PDZ_SIPA1-like"/>
    <property type="match status" value="1"/>
</dbReference>
<evidence type="ECO:0000313" key="12">
    <source>
        <dbReference type="RefSeq" id="XP_013415007.1"/>
    </source>
</evidence>
<dbReference type="RefSeq" id="XP_023932910.1">
    <property type="nucleotide sequence ID" value="XM_024077142.1"/>
</dbReference>
<dbReference type="GO" id="GO:0005737">
    <property type="term" value="C:cytoplasm"/>
    <property type="evidence" value="ECO:0007669"/>
    <property type="project" value="TreeGrafter"/>
</dbReference>
<dbReference type="InterPro" id="IPR036034">
    <property type="entry name" value="PDZ_sf"/>
</dbReference>
<feature type="compositionally biased region" description="Polar residues" evidence="5">
    <location>
        <begin position="1"/>
        <end position="10"/>
    </location>
</feature>
<dbReference type="SUPFAM" id="SSF50156">
    <property type="entry name" value="PDZ domain-like"/>
    <property type="match status" value="1"/>
</dbReference>
<evidence type="ECO:0000313" key="8">
    <source>
        <dbReference type="Proteomes" id="UP000085678"/>
    </source>
</evidence>